<evidence type="ECO:0000256" key="2">
    <source>
        <dbReference type="ARBA" id="ARBA00022490"/>
    </source>
</evidence>
<dbReference type="Gene3D" id="3.30.70.790">
    <property type="entry name" value="UreE, C-terminal domain"/>
    <property type="match status" value="1"/>
</dbReference>
<dbReference type="GO" id="GO:0051082">
    <property type="term" value="F:unfolded protein binding"/>
    <property type="evidence" value="ECO:0007669"/>
    <property type="project" value="UniProtKB-UniRule"/>
</dbReference>
<dbReference type="GO" id="GO:0016151">
    <property type="term" value="F:nickel cation binding"/>
    <property type="evidence" value="ECO:0007669"/>
    <property type="project" value="UniProtKB-UniRule"/>
</dbReference>
<dbReference type="SUPFAM" id="SSF69287">
    <property type="entry name" value="Urease metallochaperone UreE, N-terminal domain"/>
    <property type="match status" value="1"/>
</dbReference>
<comment type="similarity">
    <text evidence="5">Belongs to the UreE family.</text>
</comment>
<dbReference type="Gene3D" id="2.60.260.20">
    <property type="entry name" value="Urease metallochaperone UreE, N-terminal domain"/>
    <property type="match status" value="1"/>
</dbReference>
<dbReference type="CDD" id="cd00571">
    <property type="entry name" value="UreE"/>
    <property type="match status" value="1"/>
</dbReference>
<dbReference type="InterPro" id="IPR004029">
    <property type="entry name" value="UreE_N"/>
</dbReference>
<dbReference type="Pfam" id="PF05194">
    <property type="entry name" value="UreE_C"/>
    <property type="match status" value="1"/>
</dbReference>
<dbReference type="InterPro" id="IPR036118">
    <property type="entry name" value="UreE_N_sf"/>
</dbReference>
<feature type="domain" description="UreE urease accessory N-terminal" evidence="6">
    <location>
        <begin position="9"/>
        <end position="73"/>
    </location>
</feature>
<protein>
    <recommendedName>
        <fullName evidence="5">Urease accessory protein UreE</fullName>
    </recommendedName>
</protein>
<evidence type="ECO:0000313" key="8">
    <source>
        <dbReference type="Proteomes" id="UP000242699"/>
    </source>
</evidence>
<proteinExistence type="inferred from homology"/>
<keyword evidence="4 5" id="KW-0143">Chaperone</keyword>
<dbReference type="AlphaFoldDB" id="A0A2T2X0J1"/>
<comment type="caution">
    <text evidence="7">The sequence shown here is derived from an EMBL/GenBank/DDBJ whole genome shotgun (WGS) entry which is preliminary data.</text>
</comment>
<sequence>METVTVNRVLGSYLRTGDDLCKEVEWVDMDHDHCGKARWKALSDKGRVVLIDLPRKVRLADKDVLYEDETRVIVARVKPEQVLVMRPRTIEEMGALCYHIGNLHQPCWVNQSRVFTPNESFLKDLAQSMAVPFSEEEQILPQGFATRHRTHAAP</sequence>
<organism evidence="7 8">
    <name type="scientific">Sulfobacillus benefaciens</name>
    <dbReference type="NCBI Taxonomy" id="453960"/>
    <lineage>
        <taxon>Bacteria</taxon>
        <taxon>Bacillati</taxon>
        <taxon>Bacillota</taxon>
        <taxon>Clostridia</taxon>
        <taxon>Eubacteriales</taxon>
        <taxon>Clostridiales Family XVII. Incertae Sedis</taxon>
        <taxon>Sulfobacillus</taxon>
    </lineage>
</organism>
<dbReference type="InterPro" id="IPR007864">
    <property type="entry name" value="UreE_C_dom"/>
</dbReference>
<evidence type="ECO:0000256" key="3">
    <source>
        <dbReference type="ARBA" id="ARBA00022596"/>
    </source>
</evidence>
<dbReference type="GO" id="GO:0006457">
    <property type="term" value="P:protein folding"/>
    <property type="evidence" value="ECO:0007669"/>
    <property type="project" value="InterPro"/>
</dbReference>
<dbReference type="InterPro" id="IPR012406">
    <property type="entry name" value="UreE"/>
</dbReference>
<dbReference type="GO" id="GO:0005737">
    <property type="term" value="C:cytoplasm"/>
    <property type="evidence" value="ECO:0007669"/>
    <property type="project" value="UniProtKB-SubCell"/>
</dbReference>
<dbReference type="Proteomes" id="UP000242699">
    <property type="component" value="Unassembled WGS sequence"/>
</dbReference>
<accession>A0A2T2X0J1</accession>
<dbReference type="SMART" id="SM00988">
    <property type="entry name" value="UreE_N"/>
    <property type="match status" value="1"/>
</dbReference>
<dbReference type="GO" id="GO:0019627">
    <property type="term" value="P:urea metabolic process"/>
    <property type="evidence" value="ECO:0007669"/>
    <property type="project" value="InterPro"/>
</dbReference>
<keyword evidence="3 5" id="KW-0533">Nickel</keyword>
<evidence type="ECO:0000256" key="5">
    <source>
        <dbReference type="HAMAP-Rule" id="MF_00822"/>
    </source>
</evidence>
<dbReference type="SUPFAM" id="SSF69737">
    <property type="entry name" value="Urease metallochaperone UreE, C-terminal domain"/>
    <property type="match status" value="1"/>
</dbReference>
<keyword evidence="2 5" id="KW-0963">Cytoplasm</keyword>
<dbReference type="GO" id="GO:0065003">
    <property type="term" value="P:protein-containing complex assembly"/>
    <property type="evidence" value="ECO:0007669"/>
    <property type="project" value="InterPro"/>
</dbReference>
<gene>
    <name evidence="5" type="primary">ureE</name>
    <name evidence="7" type="ORF">C7B43_10625</name>
</gene>
<dbReference type="EMBL" id="PXYT01000022">
    <property type="protein sequence ID" value="PSR28003.1"/>
    <property type="molecule type" value="Genomic_DNA"/>
</dbReference>
<name>A0A2T2X0J1_9FIRM</name>
<dbReference type="HAMAP" id="MF_00822">
    <property type="entry name" value="UreE"/>
    <property type="match status" value="1"/>
</dbReference>
<evidence type="ECO:0000259" key="6">
    <source>
        <dbReference type="SMART" id="SM00988"/>
    </source>
</evidence>
<dbReference type="Pfam" id="PF02814">
    <property type="entry name" value="UreE_N"/>
    <property type="match status" value="1"/>
</dbReference>
<comment type="subcellular location">
    <subcellularLocation>
        <location evidence="1 5">Cytoplasm</location>
    </subcellularLocation>
</comment>
<evidence type="ECO:0000313" key="7">
    <source>
        <dbReference type="EMBL" id="PSR28003.1"/>
    </source>
</evidence>
<evidence type="ECO:0000256" key="4">
    <source>
        <dbReference type="ARBA" id="ARBA00023186"/>
    </source>
</evidence>
<reference evidence="7 8" key="1">
    <citation type="journal article" date="2014" name="BMC Genomics">
        <title>Comparison of environmental and isolate Sulfobacillus genomes reveals diverse carbon, sulfur, nitrogen, and hydrogen metabolisms.</title>
        <authorList>
            <person name="Justice N.B."/>
            <person name="Norman A."/>
            <person name="Brown C.T."/>
            <person name="Singh A."/>
            <person name="Thomas B.C."/>
            <person name="Banfield J.F."/>
        </authorList>
    </citation>
    <scope>NUCLEOTIDE SEQUENCE [LARGE SCALE GENOMIC DNA]</scope>
    <source>
        <strain evidence="7">AMDSBA1</strain>
    </source>
</reference>
<comment type="function">
    <text evidence="5">Involved in urease metallocenter assembly. Binds nickel. Probably functions as a nickel donor during metallocenter assembly.</text>
</comment>
<evidence type="ECO:0000256" key="1">
    <source>
        <dbReference type="ARBA" id="ARBA00004496"/>
    </source>
</evidence>
<dbReference type="PIRSF" id="PIRSF036402">
    <property type="entry name" value="Ureas_acces_UreE"/>
    <property type="match status" value="1"/>
</dbReference>